<dbReference type="AlphaFoldDB" id="A0AAF1BH92"/>
<evidence type="ECO:0000313" key="3">
    <source>
        <dbReference type="EMBL" id="WOO79902.1"/>
    </source>
</evidence>
<evidence type="ECO:0000256" key="1">
    <source>
        <dbReference type="ARBA" id="ARBA00022801"/>
    </source>
</evidence>
<name>A0AAF1BH92_9TREE</name>
<dbReference type="GeneID" id="87806659"/>
<keyword evidence="1 3" id="KW-0378">Hydrolase</keyword>
<keyword evidence="4" id="KW-1185">Reference proteome</keyword>
<dbReference type="PANTHER" id="PTHR48081">
    <property type="entry name" value="AB HYDROLASE SUPERFAMILY PROTEIN C4A8.06C"/>
    <property type="match status" value="1"/>
</dbReference>
<proteinExistence type="predicted"/>
<dbReference type="InterPro" id="IPR013094">
    <property type="entry name" value="AB_hydrolase_3"/>
</dbReference>
<accession>A0AAF1BH92</accession>
<dbReference type="RefSeq" id="XP_062625934.1">
    <property type="nucleotide sequence ID" value="XM_062769950.1"/>
</dbReference>
<gene>
    <name evidence="3" type="primary">SPAC4A8.06c_0</name>
    <name evidence="3" type="ORF">LOC62_02G003416</name>
</gene>
<sequence>MVKPGEPRWAPRPQGTARWIPQPPYEPRPLVRSILRLVCWPPMFLLGIPLNLAYNSILYIFKRPTFGYKRFVISGLARYLTGSLGLGAVYAPDPDHGKITPAMLKLYGDRANASVKTIPPIADSVPRLPIVQIAGNKVRPEPVTAFMVAPKTAAGTSPKHIWREAGKDEKIIYYVVGGGYQTGHPLQWSLAWDWCNESKLRVFAPNYRKCLDNASAFPGPLYDFLAGWQFLVEDLGFEPRNIVLNGNSAGAHAIIQLTGYLDELMETGWTNWGLPAGVFACSPWADVTASFPSVSTNWTNDWLQSTTPVIAPSYARHYSSYLNSPYISPALITPPHATFSRLAKAGVKFYINVGSDEQLRDENIALTDAMTASGLDPHFLLIEGGSHCEFVFEGLPVTPWPGAGFSWPLVNGQWKTLLKEIGFDGGFDKAEVAEVVTGEKE</sequence>
<dbReference type="Pfam" id="PF07859">
    <property type="entry name" value="Abhydrolase_3"/>
    <property type="match status" value="1"/>
</dbReference>
<dbReference type="GO" id="GO:0016787">
    <property type="term" value="F:hydrolase activity"/>
    <property type="evidence" value="ECO:0007669"/>
    <property type="project" value="UniProtKB-KW"/>
</dbReference>
<dbReference type="InterPro" id="IPR029058">
    <property type="entry name" value="AB_hydrolase_fold"/>
</dbReference>
<organism evidence="3 4">
    <name type="scientific">Vanrija pseudolonga</name>
    <dbReference type="NCBI Taxonomy" id="143232"/>
    <lineage>
        <taxon>Eukaryota</taxon>
        <taxon>Fungi</taxon>
        <taxon>Dikarya</taxon>
        <taxon>Basidiomycota</taxon>
        <taxon>Agaricomycotina</taxon>
        <taxon>Tremellomycetes</taxon>
        <taxon>Trichosporonales</taxon>
        <taxon>Trichosporonaceae</taxon>
        <taxon>Vanrija</taxon>
    </lineage>
</organism>
<feature type="domain" description="Alpha/beta hydrolase fold-3" evidence="2">
    <location>
        <begin position="174"/>
        <end position="388"/>
    </location>
</feature>
<protein>
    <submittedName>
        <fullName evidence="3">AB hydrolase superfamily protein</fullName>
    </submittedName>
</protein>
<dbReference type="InterPro" id="IPR050300">
    <property type="entry name" value="GDXG_lipolytic_enzyme"/>
</dbReference>
<evidence type="ECO:0000259" key="2">
    <source>
        <dbReference type="Pfam" id="PF07859"/>
    </source>
</evidence>
<evidence type="ECO:0000313" key="4">
    <source>
        <dbReference type="Proteomes" id="UP000827549"/>
    </source>
</evidence>
<dbReference type="PANTHER" id="PTHR48081:SF5">
    <property type="entry name" value="ALPHA_BETA HYDROLASE FOLD-3 DOMAIN-CONTAINING PROTEIN"/>
    <property type="match status" value="1"/>
</dbReference>
<reference evidence="3" key="1">
    <citation type="submission" date="2023-10" db="EMBL/GenBank/DDBJ databases">
        <authorList>
            <person name="Noh H."/>
        </authorList>
    </citation>
    <scope>NUCLEOTIDE SEQUENCE</scope>
    <source>
        <strain evidence="3">DUCC4014</strain>
    </source>
</reference>
<dbReference type="SUPFAM" id="SSF53474">
    <property type="entry name" value="alpha/beta-Hydrolases"/>
    <property type="match status" value="1"/>
</dbReference>
<dbReference type="Gene3D" id="3.40.50.1820">
    <property type="entry name" value="alpha/beta hydrolase"/>
    <property type="match status" value="1"/>
</dbReference>
<dbReference type="Proteomes" id="UP000827549">
    <property type="component" value="Chromosome 2"/>
</dbReference>
<dbReference type="EMBL" id="CP086715">
    <property type="protein sequence ID" value="WOO79902.1"/>
    <property type="molecule type" value="Genomic_DNA"/>
</dbReference>